<protein>
    <submittedName>
        <fullName evidence="1">Uncharacterized protein</fullName>
    </submittedName>
</protein>
<accession>A0AAV9XYK7</accession>
<proteinExistence type="predicted"/>
<dbReference type="EMBL" id="JAWDEY010000032">
    <property type="protein sequence ID" value="KAK6588590.1"/>
    <property type="molecule type" value="Genomic_DNA"/>
</dbReference>
<comment type="caution">
    <text evidence="1">The sequence shown here is derived from an EMBL/GenBank/DDBJ whole genome shotgun (WGS) entry which is preliminary data.</text>
</comment>
<organism evidence="1 2">
    <name type="scientific">Cryptosporidium xiaoi</name>
    <dbReference type="NCBI Taxonomy" id="659607"/>
    <lineage>
        <taxon>Eukaryota</taxon>
        <taxon>Sar</taxon>
        <taxon>Alveolata</taxon>
        <taxon>Apicomplexa</taxon>
        <taxon>Conoidasida</taxon>
        <taxon>Coccidia</taxon>
        <taxon>Eucoccidiorida</taxon>
        <taxon>Eimeriorina</taxon>
        <taxon>Cryptosporidiidae</taxon>
        <taxon>Cryptosporidium</taxon>
    </lineage>
</organism>
<evidence type="ECO:0000313" key="2">
    <source>
        <dbReference type="Proteomes" id="UP001311799"/>
    </source>
</evidence>
<keyword evidence="2" id="KW-1185">Reference proteome</keyword>
<dbReference type="Proteomes" id="UP001311799">
    <property type="component" value="Unassembled WGS sequence"/>
</dbReference>
<name>A0AAV9XYK7_9CRYT</name>
<gene>
    <name evidence="1" type="ORF">RS030_4504</name>
</gene>
<reference evidence="1 2" key="1">
    <citation type="submission" date="2023-10" db="EMBL/GenBank/DDBJ databases">
        <title>Comparative genomics analysis reveals potential genetic determinants of host preference in Cryptosporidium xiaoi.</title>
        <authorList>
            <person name="Xiao L."/>
            <person name="Li J."/>
        </authorList>
    </citation>
    <scope>NUCLEOTIDE SEQUENCE [LARGE SCALE GENOMIC DNA]</scope>
    <source>
        <strain evidence="1 2">52996</strain>
    </source>
</reference>
<sequence length="1326" mass="155258">MSDTVSESSNFDRLNQIKNSINSDNISRDEGTDDSFLSYFLNYEKAKIISNYFELSCLEYLQTKSSFYSNLDNDFSNVKTKIDTDINNKLKPLFLIMSYWKLLWCLTINELIGEVLRYKIETGRLFHIEGKDEICKYLSIPELTEGEVSRYIMAYSPIFRVVLGVLRWLRWESRVNPEKQNDVLVKDTYFTDYQESRVLNKSKNGQKRFYHLDWGISSEIKVDDISKKDSNNIEEVFMISYLLLRKGCRMQLDTFLQENARANWIICLIDGMDAYLNSEKHNDYYVDLSYFLDILPKVDDMWLDENEDENELIFGVNDNENNGTSYSMQQINKDLTLNDTLFKESFEFLDLIERSLIFPSIEETCNHDMNDNKKNSDSHINNCSYSSIIEGNVNRIILYHFLKNIVSHNVCGNTSSSNIGNWEKTFYSLLCGEFNNLYNNSKDDYDKLFALFNTKKINIFNNWADFLENNTQKGRNGVFRGKYYPSNSVFKSIYNRVKLMTKNIHCDIKSDYIIDDFDDMQEFVNIDNFQRSYNFDHNSINDDKDEHNNEKESRIYYNDHYKNIIKDMAEAERQSVDSLIDSMSYINVNKENSIDCLFFNIYVEVINSFLNPVEYNIKFMDSLKSLLKFISNSAFKMNKTPSQDLSYTGSIRAFLAQIIVSNIEIMNSLSKNNNSIDNYKVHFFDEYLICSYEDNNNDKNDDSNYYLNIPSFELDVFSTIKYPFLSMPESFIDGFISQYLNYIIESKKDYEALDMFLLMLEYTSLECRISYIREIILRNKNHLNLANFQRIIYNLITQFPSETIKVTFDFIEIDVYNRLIENKVITNFSENENDSISNDSDIIILEIEFVILILGTIFQFLIIRQEYTPSIDTIYRVVKQINDLNCKKNNNALSKSLLLLENDIVNENQCNQTIYEVVVGIFILSEISNLSQLLFTLETLSLIGNKGNLESIQNTPQLLTLKRTNTCLSEFIIPMVLEPIVIRLFTVIASNINKIEPKYTNYKINQILKLNNFLQAINWEDNIVYLASISGYIKINNLLVTFFPLKNIISQINYFKALSLIKNYQDLIEDFKNNVDNIVEYNYNINDNGHYYNQQIFKSDNNFETKNYNGTHNSPKGNISTSPLTVSNLSSSRHNSQRRSSLQLSNIEKQINSIECKINDKIKDIECMLKNWLISIPDNNILDNSDIDQDKTNKEISFNKFANESTVNPCKLFFGYCHFPNEFNFKSNLNNVQYKGCQSLLETSRSVNIQRLIDQLVFTIIFHHDVICYYTNKLELINNSRKSLNSIEKDNTKTIDSPLILLDKLLKFIDNSDWIQKQITRTNSIK</sequence>
<evidence type="ECO:0000313" key="1">
    <source>
        <dbReference type="EMBL" id="KAK6588590.1"/>
    </source>
</evidence>